<dbReference type="InterPro" id="IPR032471">
    <property type="entry name" value="AGRL2-4_GAIN_subdom_A"/>
</dbReference>
<organism evidence="24 25">
    <name type="scientific">Ameca splendens</name>
    <dbReference type="NCBI Taxonomy" id="208324"/>
    <lineage>
        <taxon>Eukaryota</taxon>
        <taxon>Metazoa</taxon>
        <taxon>Chordata</taxon>
        <taxon>Craniata</taxon>
        <taxon>Vertebrata</taxon>
        <taxon>Euteleostomi</taxon>
        <taxon>Actinopterygii</taxon>
        <taxon>Neopterygii</taxon>
        <taxon>Teleostei</taxon>
        <taxon>Neoteleostei</taxon>
        <taxon>Acanthomorphata</taxon>
        <taxon>Ovalentaria</taxon>
        <taxon>Atherinomorphae</taxon>
        <taxon>Cyprinodontiformes</taxon>
        <taxon>Goodeidae</taxon>
        <taxon>Ameca</taxon>
    </lineage>
</organism>
<evidence type="ECO:0000256" key="4">
    <source>
        <dbReference type="ARBA" id="ARBA00022473"/>
    </source>
</evidence>
<feature type="domain" description="GAIN-B" evidence="21">
    <location>
        <begin position="832"/>
        <end position="993"/>
    </location>
</feature>
<dbReference type="Pfam" id="PF02210">
    <property type="entry name" value="Laminin_G_2"/>
    <property type="match status" value="2"/>
</dbReference>
<feature type="disulfide bond" evidence="15">
    <location>
        <begin position="563"/>
        <end position="572"/>
    </location>
</feature>
<dbReference type="SMART" id="SM00180">
    <property type="entry name" value="EGF_Lam"/>
    <property type="match status" value="1"/>
</dbReference>
<dbReference type="InterPro" id="IPR000203">
    <property type="entry name" value="GPS"/>
</dbReference>
<feature type="domain" description="G-protein coupled receptors family 2 profile 1" evidence="22">
    <location>
        <begin position="574"/>
        <end position="647"/>
    </location>
</feature>
<dbReference type="PROSITE" id="PS50227">
    <property type="entry name" value="G_PROTEIN_RECEP_F2_3"/>
    <property type="match status" value="1"/>
</dbReference>
<feature type="transmembrane region" description="Helical" evidence="17">
    <location>
        <begin position="1144"/>
        <end position="1165"/>
    </location>
</feature>
<keyword evidence="13" id="KW-0379">Hydroxylation</keyword>
<evidence type="ECO:0000256" key="2">
    <source>
        <dbReference type="ARBA" id="ARBA00004651"/>
    </source>
</evidence>
<evidence type="ECO:0000259" key="22">
    <source>
        <dbReference type="PROSITE" id="PS50227"/>
    </source>
</evidence>
<keyword evidence="15" id="KW-0424">Laminin EGF-like domain</keyword>
<dbReference type="Proteomes" id="UP001469553">
    <property type="component" value="Unassembled WGS sequence"/>
</dbReference>
<evidence type="ECO:0000313" key="25">
    <source>
        <dbReference type="Proteomes" id="UP001469553"/>
    </source>
</evidence>
<evidence type="ECO:0000256" key="15">
    <source>
        <dbReference type="PROSITE-ProRule" id="PRU00460"/>
    </source>
</evidence>
<keyword evidence="12" id="KW-0807">Transducer</keyword>
<keyword evidence="8" id="KW-0297">G-protein coupled receptor</keyword>
<keyword evidence="4" id="KW-0217">Developmental protein</keyword>
<comment type="caution">
    <text evidence="14">Lacks conserved residue(s) required for the propagation of feature annotation.</text>
</comment>
<feature type="transmembrane region" description="Helical" evidence="17">
    <location>
        <begin position="1213"/>
        <end position="1236"/>
    </location>
</feature>
<dbReference type="Gene3D" id="2.170.300.10">
    <property type="entry name" value="Tie2 ligand-binding domain superfamily"/>
    <property type="match status" value="1"/>
</dbReference>
<comment type="function">
    <text evidence="1">Receptor that may have an important role in cell/cell signaling during nervous system formation.</text>
</comment>
<feature type="domain" description="Laminin G" evidence="18">
    <location>
        <begin position="228"/>
        <end position="409"/>
    </location>
</feature>
<evidence type="ECO:0000259" key="18">
    <source>
        <dbReference type="PROSITE" id="PS50025"/>
    </source>
</evidence>
<feature type="transmembrane region" description="Helical" evidence="17">
    <location>
        <begin position="1037"/>
        <end position="1054"/>
    </location>
</feature>
<evidence type="ECO:0000259" key="21">
    <source>
        <dbReference type="PROSITE" id="PS50221"/>
    </source>
</evidence>
<dbReference type="CDD" id="cd00054">
    <property type="entry name" value="EGF_CA"/>
    <property type="match status" value="2"/>
</dbReference>
<dbReference type="CDD" id="cd00110">
    <property type="entry name" value="LamG"/>
    <property type="match status" value="2"/>
</dbReference>
<dbReference type="Pfam" id="PF00053">
    <property type="entry name" value="EGF_laminin"/>
    <property type="match status" value="2"/>
</dbReference>
<evidence type="ECO:0000256" key="9">
    <source>
        <dbReference type="ARBA" id="ARBA00023136"/>
    </source>
</evidence>
<dbReference type="SMART" id="SM00181">
    <property type="entry name" value="EGF"/>
    <property type="match status" value="3"/>
</dbReference>
<dbReference type="Gene3D" id="2.10.25.10">
    <property type="entry name" value="Laminin"/>
    <property type="match status" value="3"/>
</dbReference>
<dbReference type="SUPFAM" id="SSF57196">
    <property type="entry name" value="EGF/Laminin"/>
    <property type="match status" value="2"/>
</dbReference>
<dbReference type="Gene3D" id="2.60.220.50">
    <property type="match status" value="1"/>
</dbReference>
<feature type="domain" description="G-protein coupled receptors family 2 profile 2" evidence="23">
    <location>
        <begin position="1000"/>
        <end position="1237"/>
    </location>
</feature>
<feature type="disulfide bond" evidence="14">
    <location>
        <begin position="437"/>
        <end position="446"/>
    </location>
</feature>
<gene>
    <name evidence="24" type="primary">CELSR1_1</name>
    <name evidence="24" type="ORF">AMECASPLE_004260</name>
</gene>
<evidence type="ECO:0000256" key="16">
    <source>
        <dbReference type="SAM" id="MobiDB-lite"/>
    </source>
</evidence>
<evidence type="ECO:0000256" key="8">
    <source>
        <dbReference type="ARBA" id="ARBA00023040"/>
    </source>
</evidence>
<dbReference type="InterPro" id="IPR017981">
    <property type="entry name" value="GPCR_2-like_7TM"/>
</dbReference>
<dbReference type="PANTHER" id="PTHR24026">
    <property type="entry name" value="FAT ATYPICAL CADHERIN-RELATED"/>
    <property type="match status" value="1"/>
</dbReference>
<dbReference type="InterPro" id="IPR001791">
    <property type="entry name" value="Laminin_G"/>
</dbReference>
<dbReference type="PRINTS" id="PR00249">
    <property type="entry name" value="GPCRSECRETIN"/>
</dbReference>
<evidence type="ECO:0000256" key="10">
    <source>
        <dbReference type="ARBA" id="ARBA00023157"/>
    </source>
</evidence>
<keyword evidence="7 17" id="KW-1133">Transmembrane helix</keyword>
<dbReference type="InterPro" id="IPR000832">
    <property type="entry name" value="GPCR_2_secretin-like"/>
</dbReference>
<evidence type="ECO:0000256" key="17">
    <source>
        <dbReference type="SAM" id="Phobius"/>
    </source>
</evidence>
<dbReference type="Pfam" id="PF01825">
    <property type="entry name" value="GPS"/>
    <property type="match status" value="1"/>
</dbReference>
<dbReference type="InterPro" id="IPR001879">
    <property type="entry name" value="GPCR_2_extracellular_dom"/>
</dbReference>
<keyword evidence="9 17" id="KW-0472">Membrane</keyword>
<dbReference type="Pfam" id="PF00008">
    <property type="entry name" value="EGF"/>
    <property type="match status" value="1"/>
</dbReference>
<evidence type="ECO:0000256" key="14">
    <source>
        <dbReference type="PROSITE-ProRule" id="PRU00076"/>
    </source>
</evidence>
<feature type="transmembrane region" description="Helical" evidence="17">
    <location>
        <begin position="1002"/>
        <end position="1025"/>
    </location>
</feature>
<evidence type="ECO:0000256" key="1">
    <source>
        <dbReference type="ARBA" id="ARBA00002066"/>
    </source>
</evidence>
<dbReference type="PANTHER" id="PTHR24026:SF36">
    <property type="entry name" value="CADHERIN EGF LAG SEVEN-PASS G-TYPE RECEPTOR 1"/>
    <property type="match status" value="1"/>
</dbReference>
<dbReference type="Pfam" id="PF00002">
    <property type="entry name" value="7tm_2"/>
    <property type="match status" value="1"/>
</dbReference>
<dbReference type="PROSITE" id="PS50261">
    <property type="entry name" value="G_PROTEIN_RECEP_F2_4"/>
    <property type="match status" value="1"/>
</dbReference>
<dbReference type="SUPFAM" id="SSF49899">
    <property type="entry name" value="Concanavalin A-like lectins/glucanases"/>
    <property type="match status" value="2"/>
</dbReference>
<feature type="transmembrane region" description="Helical" evidence="17">
    <location>
        <begin position="1186"/>
        <end position="1207"/>
    </location>
</feature>
<feature type="disulfide bond" evidence="14">
    <location>
        <begin position="475"/>
        <end position="484"/>
    </location>
</feature>
<keyword evidence="14" id="KW-0245">EGF-like domain</keyword>
<dbReference type="InterPro" id="IPR046338">
    <property type="entry name" value="GAIN_dom_sf"/>
</dbReference>
<dbReference type="InterPro" id="IPR002049">
    <property type="entry name" value="LE_dom"/>
</dbReference>
<evidence type="ECO:0000313" key="24">
    <source>
        <dbReference type="EMBL" id="MEQ2298347.1"/>
    </source>
</evidence>
<dbReference type="CDD" id="cd00055">
    <property type="entry name" value="EGF_Lam"/>
    <property type="match status" value="1"/>
</dbReference>
<dbReference type="PROSITE" id="PS01186">
    <property type="entry name" value="EGF_2"/>
    <property type="match status" value="1"/>
</dbReference>
<evidence type="ECO:0000256" key="5">
    <source>
        <dbReference type="ARBA" id="ARBA00022475"/>
    </source>
</evidence>
<feature type="domain" description="EGF-like" evidence="19">
    <location>
        <begin position="448"/>
        <end position="485"/>
    </location>
</feature>
<feature type="domain" description="EGF-like" evidence="19">
    <location>
        <begin position="188"/>
        <end position="224"/>
    </location>
</feature>
<dbReference type="InterPro" id="IPR000742">
    <property type="entry name" value="EGF"/>
</dbReference>
<proteinExistence type="inferred from homology"/>
<dbReference type="PROSITE" id="PS50025">
    <property type="entry name" value="LAM_G_DOMAIN"/>
    <property type="match status" value="2"/>
</dbReference>
<feature type="domain" description="Laminin G" evidence="18">
    <location>
        <begin position="1"/>
        <end position="185"/>
    </location>
</feature>
<dbReference type="PROSITE" id="PS50026">
    <property type="entry name" value="EGF_3"/>
    <property type="match status" value="3"/>
</dbReference>
<sequence>MRARKVLQFATRERNALLLYNGRFNEKHDFIALEIIDDQIQLTFSGGETKTTVSPYIPGGVSDGQWHSVQLHYYNKPNIGRLGIPHGPSAEKVAVVAVDDCDISLAIQFGKQIGNYSCAAQGTQTGQKKSLDLTGPLLLGGVPNLPEDFPVRNRNFVGCMRNLTIDSKSIDMASYIANNGTAAGCPAKKNFCANDVCLNGGVCVSKWNTYSCGCPTGFGGKNCEQEMPSPQFFDGQALVSWSEPDITVAVPWYIGLMFRTRQPAGTLVQVNAGSSSTINLMVREQQIRMEVLLREQLLASMGFQQVRVNDGEWHHLLVELRSIKDGKDIKYMAAVSLDYGMYQKSVVIGYDLPGLKVQTLHVGGLPGEGNIVNKGFVGCIQGVRMGETSTNVANVNMAQGLKIHVEDGCDLADPCDSNICPENSHCSDEWSTHTCVCDPGYFGKECVDACQLNPCEHVSSCVRKPSSSHGYTCECGQSYYGQYCENKMEKPCPQGWWGSPVCGPCNCDTSKGFYKDCNKTTGECRCKNNYYRPEGEDTCYPCDCFPVGSESRTCDPVTGQCPCKGGVIGRQCNRCDNPFAEVTPAGCEVVYEGCPKAFDAGIWWPKTKFGRPAAMDCPKGSIGTAIRHCSDEKGWLSPELFNCTTATFSHLKKMNEDLRRNNTRMDSEQSKAIVRLLHSATNKKPHFYGNDVKMASQLLNHVLKYESMQSGFNLTAMKDAEFNENLVRAGSAILDPGTKDHWEQIQRTEGGTAHLLRNFEDYANTLAQNVRKTYLKPFTIVTDNMILTVDYLDVSDPEKATLPRFKDIQESFPKELGSSVHFPLFNLRDHVQKEEPTPESPTQNHLPEEEEHTVSDRKRRHLEPPAPKPVAVVIVYKSLGQLLPERYDSDRRSLRLPNRPVINTAIVSATVHSEGPPLPPVLDPPITLEYTLLETEERTKPVCVFWDHSSAIGGSGGWSSKGCEVLNRNNSHISCQCNHMTSFAVLMDISKREHGDVLPLKIVTYTTVSVSLFLLLLTFILLCLLHRLRSNLHAIHRNLVATLFFSELVFLLGINQTDNMFVCTVIAILLHYFYMCTFAWMFVEGLHIYRMLTELRNINHGHMRFYYAIGWGIPAIITGLAVGLDPQGYGNPDFCWLSVHDTLIWSFAGPIFVVVLVNIVIFILAAKASCGRRQKVVERSGAIPALRMAFLLLLLISATWLLGLMAVNSDVMTFHYLFAIFSCLQGVFIFFFHVIFNKEVRKNLKNVFTGKKTVQDDSSTTRASLLTRSLNCNTYAEDGPLYRTAIGESNVSLDSTLREESGQKPSSSGTAKGHTDLDGPLFHRNGTKGDDSDSDSELSVDEHSSSYASSHSSDSEDDDLDVKPKWNNERPLHSTPKGNHQSCYVICKTESY</sequence>
<accession>A0ABV0YWU5</accession>
<dbReference type="InterPro" id="IPR057244">
    <property type="entry name" value="GAIN_B"/>
</dbReference>
<dbReference type="SMART" id="SM00179">
    <property type="entry name" value="EGF_CA"/>
    <property type="match status" value="2"/>
</dbReference>
<evidence type="ECO:0000259" key="23">
    <source>
        <dbReference type="PROSITE" id="PS50261"/>
    </source>
</evidence>
<feature type="region of interest" description="Disordered" evidence="16">
    <location>
        <begin position="832"/>
        <end position="864"/>
    </location>
</feature>
<dbReference type="PROSITE" id="PS01248">
    <property type="entry name" value="EGF_LAM_1"/>
    <property type="match status" value="1"/>
</dbReference>
<dbReference type="InterPro" id="IPR036445">
    <property type="entry name" value="GPCR_2_extracell_dom_sf"/>
</dbReference>
<dbReference type="Gene3D" id="2.60.120.200">
    <property type="match status" value="2"/>
</dbReference>
<dbReference type="SMART" id="SM00282">
    <property type="entry name" value="LamG"/>
    <property type="match status" value="2"/>
</dbReference>
<feature type="domain" description="EGF-like" evidence="19">
    <location>
        <begin position="411"/>
        <end position="447"/>
    </location>
</feature>
<evidence type="ECO:0000256" key="13">
    <source>
        <dbReference type="ARBA" id="ARBA00023278"/>
    </source>
</evidence>
<dbReference type="SMART" id="SM00303">
    <property type="entry name" value="GPS"/>
    <property type="match status" value="1"/>
</dbReference>
<dbReference type="PROSITE" id="PS50221">
    <property type="entry name" value="GAIN_B"/>
    <property type="match status" value="1"/>
</dbReference>
<dbReference type="SMART" id="SM00008">
    <property type="entry name" value="HormR"/>
    <property type="match status" value="1"/>
</dbReference>
<evidence type="ECO:0000256" key="6">
    <source>
        <dbReference type="ARBA" id="ARBA00022692"/>
    </source>
</evidence>
<dbReference type="Gene3D" id="4.10.1240.10">
    <property type="entry name" value="GPCR, family 2, extracellular hormone receptor domain"/>
    <property type="match status" value="1"/>
</dbReference>
<dbReference type="InterPro" id="IPR001881">
    <property type="entry name" value="EGF-like_Ca-bd_dom"/>
</dbReference>
<keyword evidence="6 17" id="KW-0812">Transmembrane</keyword>
<keyword evidence="5" id="KW-1003">Cell membrane</keyword>
<feature type="region of interest" description="Disordered" evidence="16">
    <location>
        <begin position="1295"/>
        <end position="1381"/>
    </location>
</feature>
<dbReference type="SUPFAM" id="SSF81321">
    <property type="entry name" value="Family A G protein-coupled receptor-like"/>
    <property type="match status" value="1"/>
</dbReference>
<evidence type="ECO:0000256" key="11">
    <source>
        <dbReference type="ARBA" id="ARBA00023170"/>
    </source>
</evidence>
<comment type="subcellular location">
    <subcellularLocation>
        <location evidence="2">Cell membrane</location>
        <topology evidence="2">Multi-pass membrane protein</topology>
    </subcellularLocation>
</comment>
<dbReference type="EMBL" id="JAHRIP010047204">
    <property type="protein sequence ID" value="MEQ2298347.1"/>
    <property type="molecule type" value="Genomic_DNA"/>
</dbReference>
<feature type="transmembrane region" description="Helical" evidence="17">
    <location>
        <begin position="1104"/>
        <end position="1124"/>
    </location>
</feature>
<feature type="domain" description="Laminin EGF-like" evidence="20">
    <location>
        <begin position="542"/>
        <end position="589"/>
    </location>
</feature>
<dbReference type="PROSITE" id="PS00022">
    <property type="entry name" value="EGF_1"/>
    <property type="match status" value="3"/>
</dbReference>
<evidence type="ECO:0000259" key="19">
    <source>
        <dbReference type="PROSITE" id="PS50026"/>
    </source>
</evidence>
<feature type="compositionally biased region" description="Basic and acidic residues" evidence="16">
    <location>
        <begin position="1361"/>
        <end position="1372"/>
    </location>
</feature>
<keyword evidence="25" id="KW-1185">Reference proteome</keyword>
<name>A0ABV0YWU5_9TELE</name>
<dbReference type="InterPro" id="IPR013320">
    <property type="entry name" value="ConA-like_dom_sf"/>
</dbReference>
<feature type="disulfide bond" evidence="15">
    <location>
        <begin position="544"/>
        <end position="561"/>
    </location>
</feature>
<protein>
    <submittedName>
        <fullName evidence="24">Cadherin EGF LAG seven-pass G-type receptor 1</fullName>
    </submittedName>
</protein>
<keyword evidence="11 24" id="KW-0675">Receptor</keyword>
<evidence type="ECO:0000256" key="3">
    <source>
        <dbReference type="ARBA" id="ARBA00010933"/>
    </source>
</evidence>
<dbReference type="PROSITE" id="PS50027">
    <property type="entry name" value="EGF_LAM_2"/>
    <property type="match status" value="1"/>
</dbReference>
<evidence type="ECO:0000256" key="12">
    <source>
        <dbReference type="ARBA" id="ARBA00023224"/>
    </source>
</evidence>
<reference evidence="24 25" key="1">
    <citation type="submission" date="2021-06" db="EMBL/GenBank/DDBJ databases">
        <authorList>
            <person name="Palmer J.M."/>
        </authorList>
    </citation>
    <scope>NUCLEOTIDE SEQUENCE [LARGE SCALE GENOMIC DNA]</scope>
    <source>
        <strain evidence="24 25">AS_MEX2019</strain>
        <tissue evidence="24">Muscle</tissue>
    </source>
</reference>
<feature type="disulfide bond" evidence="14">
    <location>
        <begin position="214"/>
        <end position="223"/>
    </location>
</feature>
<keyword evidence="10 14" id="KW-1015">Disulfide bond</keyword>
<dbReference type="Gene3D" id="1.20.1070.10">
    <property type="entry name" value="Rhodopsin 7-helix transmembrane proteins"/>
    <property type="match status" value="1"/>
</dbReference>
<evidence type="ECO:0000259" key="20">
    <source>
        <dbReference type="PROSITE" id="PS50027"/>
    </source>
</evidence>
<comment type="similarity">
    <text evidence="3">Belongs to the G-protein coupled receptor 2 family. LN-TM7 subfamily.</text>
</comment>
<dbReference type="Pfam" id="PF16489">
    <property type="entry name" value="GAIN"/>
    <property type="match status" value="1"/>
</dbReference>
<feature type="disulfide bond" evidence="15">
    <location>
        <begin position="542"/>
        <end position="554"/>
    </location>
</feature>
<evidence type="ECO:0000256" key="7">
    <source>
        <dbReference type="ARBA" id="ARBA00022989"/>
    </source>
</evidence>
<comment type="caution">
    <text evidence="24">The sequence shown here is derived from an EMBL/GenBank/DDBJ whole genome shotgun (WGS) entry which is preliminary data.</text>
</comment>
<feature type="transmembrane region" description="Helical" evidence="17">
    <location>
        <begin position="1060"/>
        <end position="1083"/>
    </location>
</feature>